<dbReference type="GO" id="GO:0009378">
    <property type="term" value="F:four-way junction helicase activity"/>
    <property type="evidence" value="ECO:0007669"/>
    <property type="project" value="InterPro"/>
</dbReference>
<dbReference type="CDD" id="cd14332">
    <property type="entry name" value="UBA_RuvA_C"/>
    <property type="match status" value="1"/>
</dbReference>
<dbReference type="AlphaFoldDB" id="A0A402AN01"/>
<reference evidence="3" key="1">
    <citation type="submission" date="2018-12" db="EMBL/GenBank/DDBJ databases">
        <title>Tengunoibacter tsumagoiensis gen. nov., sp. nov., Dictyobacter kobayashii sp. nov., D. alpinus sp. nov., and D. joshuensis sp. nov. and description of Dictyobacteraceae fam. nov. within the order Ktedonobacterales isolated from Tengu-no-mugimeshi.</title>
        <authorList>
            <person name="Wang C.M."/>
            <person name="Zheng Y."/>
            <person name="Sakai Y."/>
            <person name="Toyoda A."/>
            <person name="Minakuchi Y."/>
            <person name="Abe K."/>
            <person name="Yokota A."/>
            <person name="Yabe S."/>
        </authorList>
    </citation>
    <scope>NUCLEOTIDE SEQUENCE [LARGE SCALE GENOMIC DNA]</scope>
    <source>
        <strain evidence="3">Uno11</strain>
    </source>
</reference>
<evidence type="ECO:0000259" key="1">
    <source>
        <dbReference type="Pfam" id="PF07499"/>
    </source>
</evidence>
<protein>
    <recommendedName>
        <fullName evidence="1">Holliday junction DNA helicase RuvA C-terminal domain-containing protein</fullName>
    </recommendedName>
</protein>
<accession>A0A402AN01</accession>
<sequence length="63" mass="6489">MILELKGKLPSLAGLASNGAAPVAGNIKAEAMEALMGLGFSNAEAQAALSKIPRIALCHWKSR</sequence>
<dbReference type="GO" id="GO:0006281">
    <property type="term" value="P:DNA repair"/>
    <property type="evidence" value="ECO:0007669"/>
    <property type="project" value="InterPro"/>
</dbReference>
<dbReference type="GO" id="GO:0009379">
    <property type="term" value="C:Holliday junction helicase complex"/>
    <property type="evidence" value="ECO:0007669"/>
    <property type="project" value="InterPro"/>
</dbReference>
<organism evidence="2 3">
    <name type="scientific">Dictyobacter kobayashii</name>
    <dbReference type="NCBI Taxonomy" id="2014872"/>
    <lineage>
        <taxon>Bacteria</taxon>
        <taxon>Bacillati</taxon>
        <taxon>Chloroflexota</taxon>
        <taxon>Ktedonobacteria</taxon>
        <taxon>Ktedonobacterales</taxon>
        <taxon>Dictyobacteraceae</taxon>
        <taxon>Dictyobacter</taxon>
    </lineage>
</organism>
<comment type="caution">
    <text evidence="2">The sequence shown here is derived from an EMBL/GenBank/DDBJ whole genome shotgun (WGS) entry which is preliminary data.</text>
</comment>
<dbReference type="SUPFAM" id="SSF46929">
    <property type="entry name" value="DNA helicase RuvA subunit, C-terminal domain"/>
    <property type="match status" value="1"/>
</dbReference>
<dbReference type="GO" id="GO:0005524">
    <property type="term" value="F:ATP binding"/>
    <property type="evidence" value="ECO:0007669"/>
    <property type="project" value="InterPro"/>
</dbReference>
<dbReference type="InterPro" id="IPR011114">
    <property type="entry name" value="RuvA_C"/>
</dbReference>
<dbReference type="Gene3D" id="1.10.8.10">
    <property type="entry name" value="DNA helicase RuvA subunit, C-terminal domain"/>
    <property type="match status" value="1"/>
</dbReference>
<dbReference type="GO" id="GO:0006310">
    <property type="term" value="P:DNA recombination"/>
    <property type="evidence" value="ECO:0007669"/>
    <property type="project" value="InterPro"/>
</dbReference>
<dbReference type="InterPro" id="IPR036267">
    <property type="entry name" value="RuvA_C_sf"/>
</dbReference>
<evidence type="ECO:0000313" key="3">
    <source>
        <dbReference type="Proteomes" id="UP000287188"/>
    </source>
</evidence>
<evidence type="ECO:0000313" key="2">
    <source>
        <dbReference type="EMBL" id="GCE20462.1"/>
    </source>
</evidence>
<feature type="domain" description="Holliday junction DNA helicase RuvA C-terminal" evidence="1">
    <location>
        <begin position="29"/>
        <end position="52"/>
    </location>
</feature>
<dbReference type="Pfam" id="PF07499">
    <property type="entry name" value="RuvA_C"/>
    <property type="match status" value="1"/>
</dbReference>
<gene>
    <name evidence="2" type="ORF">KDK_42620</name>
</gene>
<name>A0A402AN01_9CHLR</name>
<proteinExistence type="predicted"/>
<dbReference type="Proteomes" id="UP000287188">
    <property type="component" value="Unassembled WGS sequence"/>
</dbReference>
<dbReference type="EMBL" id="BIFS01000001">
    <property type="protein sequence ID" value="GCE20462.1"/>
    <property type="molecule type" value="Genomic_DNA"/>
</dbReference>
<keyword evidence="3" id="KW-1185">Reference proteome</keyword>